<evidence type="ECO:0000313" key="3">
    <source>
        <dbReference type="Proteomes" id="UP001589750"/>
    </source>
</evidence>
<accession>A0ABV5K716</accession>
<organism evidence="2 3">
    <name type="scientific">Nocardioides plantarum</name>
    <dbReference type="NCBI Taxonomy" id="29299"/>
    <lineage>
        <taxon>Bacteria</taxon>
        <taxon>Bacillati</taxon>
        <taxon>Actinomycetota</taxon>
        <taxon>Actinomycetes</taxon>
        <taxon>Propionibacteriales</taxon>
        <taxon>Nocardioidaceae</taxon>
        <taxon>Nocardioides</taxon>
    </lineage>
</organism>
<evidence type="ECO:0000256" key="1">
    <source>
        <dbReference type="SAM" id="MobiDB-lite"/>
    </source>
</evidence>
<dbReference type="Pfam" id="PF13822">
    <property type="entry name" value="ACC_epsilon"/>
    <property type="match status" value="1"/>
</dbReference>
<comment type="caution">
    <text evidence="2">The sequence shown here is derived from an EMBL/GenBank/DDBJ whole genome shotgun (WGS) entry which is preliminary data.</text>
</comment>
<reference evidence="2 3" key="1">
    <citation type="submission" date="2024-09" db="EMBL/GenBank/DDBJ databases">
        <authorList>
            <person name="Sun Q."/>
            <person name="Mori K."/>
        </authorList>
    </citation>
    <scope>NUCLEOTIDE SEQUENCE [LARGE SCALE GENOMIC DNA]</scope>
    <source>
        <strain evidence="2 3">JCM 9626</strain>
    </source>
</reference>
<keyword evidence="3" id="KW-1185">Reference proteome</keyword>
<dbReference type="Proteomes" id="UP001589750">
    <property type="component" value="Unassembled WGS sequence"/>
</dbReference>
<dbReference type="EMBL" id="JBHMDG010000007">
    <property type="protein sequence ID" value="MFB9312541.1"/>
    <property type="molecule type" value="Genomic_DNA"/>
</dbReference>
<proteinExistence type="predicted"/>
<protein>
    <submittedName>
        <fullName evidence="2">Acyl-CoA carboxylase subunit epsilon</fullName>
    </submittedName>
</protein>
<dbReference type="RefSeq" id="WP_140007568.1">
    <property type="nucleotide sequence ID" value="NZ_JBHMDG010000007.1"/>
</dbReference>
<evidence type="ECO:0000313" key="2">
    <source>
        <dbReference type="EMBL" id="MFB9312541.1"/>
    </source>
</evidence>
<feature type="region of interest" description="Disordered" evidence="1">
    <location>
        <begin position="39"/>
        <end position="76"/>
    </location>
</feature>
<gene>
    <name evidence="2" type="ORF">ACFFRI_05745</name>
</gene>
<sequence>MTGQPPPSDDPRPTLRIVNADATPEEIAAVVAVFAGLGGDEAPTRRPRAQWGAPHRHVRRPLSHGAGGWRSSSLPG</sequence>
<name>A0ABV5K716_9ACTN</name>
<dbReference type="InterPro" id="IPR032716">
    <property type="entry name" value="ACC_epsilon"/>
</dbReference>